<name>A0A835IYS8_9MAGN</name>
<dbReference type="EMBL" id="JADFTS010000001">
    <property type="protein sequence ID" value="KAF9625859.1"/>
    <property type="molecule type" value="Genomic_DNA"/>
</dbReference>
<sequence length="132" mass="15037">MNFRLYQEAPPRKTKFHPSRKPEKYRNSGTKGFHFVAWICGFGIAFAVQIWCIGEEWPRCLWPCINSVQILVVAIVASIALGESSSTWEGNLLSAYGYGALEFEMGTYTYQSDVYSFGVMLELLTGRKSYDR</sequence>
<evidence type="ECO:0000256" key="1">
    <source>
        <dbReference type="SAM" id="MobiDB-lite"/>
    </source>
</evidence>
<organism evidence="3 4">
    <name type="scientific">Coptis chinensis</name>
    <dbReference type="NCBI Taxonomy" id="261450"/>
    <lineage>
        <taxon>Eukaryota</taxon>
        <taxon>Viridiplantae</taxon>
        <taxon>Streptophyta</taxon>
        <taxon>Embryophyta</taxon>
        <taxon>Tracheophyta</taxon>
        <taxon>Spermatophyta</taxon>
        <taxon>Magnoliopsida</taxon>
        <taxon>Ranunculales</taxon>
        <taxon>Ranunculaceae</taxon>
        <taxon>Coptidoideae</taxon>
        <taxon>Coptis</taxon>
    </lineage>
</organism>
<dbReference type="InterPro" id="IPR011009">
    <property type="entry name" value="Kinase-like_dom_sf"/>
</dbReference>
<accession>A0A835IYS8</accession>
<feature type="transmembrane region" description="Helical" evidence="2">
    <location>
        <begin position="35"/>
        <end position="53"/>
    </location>
</feature>
<evidence type="ECO:0000256" key="2">
    <source>
        <dbReference type="SAM" id="Phobius"/>
    </source>
</evidence>
<protein>
    <submittedName>
        <fullName evidence="3">Uncharacterized protein</fullName>
    </submittedName>
</protein>
<dbReference type="Proteomes" id="UP000631114">
    <property type="component" value="Unassembled WGS sequence"/>
</dbReference>
<evidence type="ECO:0000313" key="4">
    <source>
        <dbReference type="Proteomes" id="UP000631114"/>
    </source>
</evidence>
<evidence type="ECO:0000313" key="3">
    <source>
        <dbReference type="EMBL" id="KAF9625859.1"/>
    </source>
</evidence>
<reference evidence="3 4" key="1">
    <citation type="submission" date="2020-10" db="EMBL/GenBank/DDBJ databases">
        <title>The Coptis chinensis genome and diversification of protoberbering-type alkaloids.</title>
        <authorList>
            <person name="Wang B."/>
            <person name="Shu S."/>
            <person name="Song C."/>
            <person name="Liu Y."/>
        </authorList>
    </citation>
    <scope>NUCLEOTIDE SEQUENCE [LARGE SCALE GENOMIC DNA]</scope>
    <source>
        <strain evidence="3">HL-2020</strain>
        <tissue evidence="3">Leaf</tissue>
    </source>
</reference>
<keyword evidence="2" id="KW-0472">Membrane</keyword>
<dbReference type="SUPFAM" id="SSF56112">
    <property type="entry name" value="Protein kinase-like (PK-like)"/>
    <property type="match status" value="1"/>
</dbReference>
<dbReference type="OrthoDB" id="1055097at2759"/>
<proteinExistence type="predicted"/>
<keyword evidence="2" id="KW-0812">Transmembrane</keyword>
<keyword evidence="2" id="KW-1133">Transmembrane helix</keyword>
<comment type="caution">
    <text evidence="3">The sequence shown here is derived from an EMBL/GenBank/DDBJ whole genome shotgun (WGS) entry which is preliminary data.</text>
</comment>
<feature type="region of interest" description="Disordered" evidence="1">
    <location>
        <begin position="1"/>
        <end position="24"/>
    </location>
</feature>
<dbReference type="AlphaFoldDB" id="A0A835IYS8"/>
<keyword evidence="4" id="KW-1185">Reference proteome</keyword>
<dbReference type="Gene3D" id="1.10.510.10">
    <property type="entry name" value="Transferase(Phosphotransferase) domain 1"/>
    <property type="match status" value="1"/>
</dbReference>
<gene>
    <name evidence="3" type="ORF">IFM89_027636</name>
</gene>
<feature type="transmembrane region" description="Helical" evidence="2">
    <location>
        <begin position="60"/>
        <end position="81"/>
    </location>
</feature>